<dbReference type="EMBL" id="CP037933">
    <property type="protein sequence ID" value="QBN17825.1"/>
    <property type="molecule type" value="Genomic_DNA"/>
</dbReference>
<reference evidence="2" key="1">
    <citation type="submission" date="2019-03" db="EMBL/GenBank/DDBJ databases">
        <title>Flavobacterium sp.</title>
        <authorList>
            <person name="Kim H."/>
        </authorList>
    </citation>
    <scope>NUCLEOTIDE SEQUENCE [LARGE SCALE GENOMIC DNA]</scope>
    <source>
        <strain evidence="2">GS13</strain>
    </source>
</reference>
<dbReference type="OrthoDB" id="9858035at2"/>
<protein>
    <submittedName>
        <fullName evidence="1">Uncharacterized protein</fullName>
    </submittedName>
</protein>
<dbReference type="KEGG" id="fnk:E1750_03080"/>
<accession>A0A4P6YAZ7</accession>
<organism evidence="1 2">
    <name type="scientific">Flavobacterium nackdongense</name>
    <dbReference type="NCBI Taxonomy" id="2547394"/>
    <lineage>
        <taxon>Bacteria</taxon>
        <taxon>Pseudomonadati</taxon>
        <taxon>Bacteroidota</taxon>
        <taxon>Flavobacteriia</taxon>
        <taxon>Flavobacteriales</taxon>
        <taxon>Flavobacteriaceae</taxon>
        <taxon>Flavobacterium</taxon>
    </lineage>
</organism>
<dbReference type="RefSeq" id="WP_133275356.1">
    <property type="nucleotide sequence ID" value="NZ_CP037933.1"/>
</dbReference>
<evidence type="ECO:0000313" key="2">
    <source>
        <dbReference type="Proteomes" id="UP000291124"/>
    </source>
</evidence>
<gene>
    <name evidence="1" type="ORF">E1750_03080</name>
</gene>
<proteinExistence type="predicted"/>
<evidence type="ECO:0000313" key="1">
    <source>
        <dbReference type="EMBL" id="QBN17825.1"/>
    </source>
</evidence>
<dbReference type="Proteomes" id="UP000291124">
    <property type="component" value="Chromosome"/>
</dbReference>
<dbReference type="AlphaFoldDB" id="A0A4P6YAZ7"/>
<sequence>MKDNFGNTKPVQIELNEWWFNGRIIVKQVDNRLPTWISFKDSENSFETEIHSSKADAVKFSLENPFLAPDNFPIDYIGIN</sequence>
<name>A0A4P6YAZ7_9FLAO</name>
<keyword evidence="2" id="KW-1185">Reference proteome</keyword>